<reference evidence="1 2" key="1">
    <citation type="journal article" date="2014" name="Am. J. Bot.">
        <title>Genome assembly and annotation for red clover (Trifolium pratense; Fabaceae).</title>
        <authorList>
            <person name="Istvanek J."/>
            <person name="Jaros M."/>
            <person name="Krenek A."/>
            <person name="Repkova J."/>
        </authorList>
    </citation>
    <scope>NUCLEOTIDE SEQUENCE [LARGE SCALE GENOMIC DNA]</scope>
    <source>
        <strain evidence="2">cv. Tatra</strain>
        <tissue evidence="1">Young leaves</tissue>
    </source>
</reference>
<dbReference type="AlphaFoldDB" id="A0A2K3MAL0"/>
<sequence>MDSSSIIDVVKKGSYPRDYCDRIARMCGERNNPRVSVNCVRRSSNTVAHTLANWAVNEPLKT</sequence>
<gene>
    <name evidence="1" type="ORF">L195_g043921</name>
</gene>
<accession>A0A2K3MAL0</accession>
<comment type="caution">
    <text evidence="1">The sequence shown here is derived from an EMBL/GenBank/DDBJ whole genome shotgun (WGS) entry which is preliminary data.</text>
</comment>
<name>A0A2K3MAL0_TRIPR</name>
<evidence type="ECO:0000313" key="2">
    <source>
        <dbReference type="Proteomes" id="UP000236291"/>
    </source>
</evidence>
<dbReference type="EMBL" id="ASHM01054871">
    <property type="protein sequence ID" value="PNX87824.1"/>
    <property type="molecule type" value="Genomic_DNA"/>
</dbReference>
<dbReference type="Proteomes" id="UP000236291">
    <property type="component" value="Unassembled WGS sequence"/>
</dbReference>
<evidence type="ECO:0000313" key="1">
    <source>
        <dbReference type="EMBL" id="PNX87824.1"/>
    </source>
</evidence>
<organism evidence="1 2">
    <name type="scientific">Trifolium pratense</name>
    <name type="common">Red clover</name>
    <dbReference type="NCBI Taxonomy" id="57577"/>
    <lineage>
        <taxon>Eukaryota</taxon>
        <taxon>Viridiplantae</taxon>
        <taxon>Streptophyta</taxon>
        <taxon>Embryophyta</taxon>
        <taxon>Tracheophyta</taxon>
        <taxon>Spermatophyta</taxon>
        <taxon>Magnoliopsida</taxon>
        <taxon>eudicotyledons</taxon>
        <taxon>Gunneridae</taxon>
        <taxon>Pentapetalae</taxon>
        <taxon>rosids</taxon>
        <taxon>fabids</taxon>
        <taxon>Fabales</taxon>
        <taxon>Fabaceae</taxon>
        <taxon>Papilionoideae</taxon>
        <taxon>50 kb inversion clade</taxon>
        <taxon>NPAAA clade</taxon>
        <taxon>Hologalegina</taxon>
        <taxon>IRL clade</taxon>
        <taxon>Trifolieae</taxon>
        <taxon>Trifolium</taxon>
    </lineage>
</organism>
<protein>
    <recommendedName>
        <fullName evidence="3">RNase H type-1 domain-containing protein</fullName>
    </recommendedName>
</protein>
<evidence type="ECO:0008006" key="3">
    <source>
        <dbReference type="Google" id="ProtNLM"/>
    </source>
</evidence>
<proteinExistence type="predicted"/>
<reference evidence="1 2" key="2">
    <citation type="journal article" date="2017" name="Front. Plant Sci.">
        <title>Gene Classification and Mining of Molecular Markers Useful in Red Clover (Trifolium pratense) Breeding.</title>
        <authorList>
            <person name="Istvanek J."/>
            <person name="Dluhosova J."/>
            <person name="Dluhos P."/>
            <person name="Patkova L."/>
            <person name="Nedelnik J."/>
            <person name="Repkova J."/>
        </authorList>
    </citation>
    <scope>NUCLEOTIDE SEQUENCE [LARGE SCALE GENOMIC DNA]</scope>
    <source>
        <strain evidence="2">cv. Tatra</strain>
        <tissue evidence="1">Young leaves</tissue>
    </source>
</reference>